<dbReference type="PANTHER" id="PTHR37981">
    <property type="entry name" value="LIPASE 2"/>
    <property type="match status" value="1"/>
</dbReference>
<dbReference type="CDD" id="cd01823">
    <property type="entry name" value="SEST_like"/>
    <property type="match status" value="1"/>
</dbReference>
<evidence type="ECO:0000313" key="5">
    <source>
        <dbReference type="EMBL" id="SFJ15416.1"/>
    </source>
</evidence>
<evidence type="ECO:0000259" key="4">
    <source>
        <dbReference type="Pfam" id="PF13472"/>
    </source>
</evidence>
<feature type="disulfide bond" evidence="2">
    <location>
        <begin position="71"/>
        <end position="96"/>
    </location>
</feature>
<evidence type="ECO:0000313" key="6">
    <source>
        <dbReference type="Proteomes" id="UP000199025"/>
    </source>
</evidence>
<feature type="disulfide bond" evidence="2">
    <location>
        <begin position="211"/>
        <end position="260"/>
    </location>
</feature>
<dbReference type="OrthoDB" id="5503950at2"/>
<dbReference type="STRING" id="115433.SAMN05421835_103241"/>
<dbReference type="AlphaFoldDB" id="A0A1I3P2Y6"/>
<dbReference type="Gene3D" id="3.40.50.1110">
    <property type="entry name" value="SGNH hydrolase"/>
    <property type="match status" value="1"/>
</dbReference>
<name>A0A1I3P2Y6_9PSEU</name>
<feature type="signal peptide" evidence="3">
    <location>
        <begin position="1"/>
        <end position="22"/>
    </location>
</feature>
<dbReference type="PANTHER" id="PTHR37981:SF1">
    <property type="entry name" value="SGNH HYDROLASE-TYPE ESTERASE DOMAIN-CONTAINING PROTEIN"/>
    <property type="match status" value="1"/>
</dbReference>
<feature type="chain" id="PRO_5011744786" evidence="3">
    <location>
        <begin position="23"/>
        <end position="299"/>
    </location>
</feature>
<dbReference type="InterPro" id="IPR013830">
    <property type="entry name" value="SGNH_hydro"/>
</dbReference>
<feature type="active site" description="Nucleophile" evidence="1">
    <location>
        <position position="54"/>
    </location>
</feature>
<evidence type="ECO:0000256" key="1">
    <source>
        <dbReference type="PIRSR" id="PIRSR637460-1"/>
    </source>
</evidence>
<dbReference type="InterPro" id="IPR036514">
    <property type="entry name" value="SGNH_hydro_sf"/>
</dbReference>
<evidence type="ECO:0000256" key="3">
    <source>
        <dbReference type="SAM" id="SignalP"/>
    </source>
</evidence>
<dbReference type="InterPro" id="IPR037460">
    <property type="entry name" value="SEST-like"/>
</dbReference>
<evidence type="ECO:0000256" key="2">
    <source>
        <dbReference type="PIRSR" id="PIRSR637460-2"/>
    </source>
</evidence>
<protein>
    <submittedName>
        <fullName evidence="5">GDSL-like Lipase/Acylhydrolase family protein</fullName>
    </submittedName>
</protein>
<sequence length="299" mass="30910">MGRKLLVGLIALVVLAAAGAFAYHQSRQGSSASPPAPVSSVPVQSGRYVALGDSYTSAPGTGKAAGTPPGCQRSDNNYPHLVAAELRPAQFADVSCGGATTQHLYTPQRTNDGTNPPQLDAVTPDTTLVTLGIGGNDIGFIGLIQQCGTDDPNAAPCRNRLTAGGRDQLAERIDAAAPKIAAALTAIHAKAPNARILLVGYPTVLPDGDGCFPFLPLVPADVAYVREMADRLNAMLEEQAKAHQAGYVDTATPSKGHDLCQKAATKWVEDLVPSSPAAALHPNANGERAMADAVLDVLH</sequence>
<dbReference type="GO" id="GO:0019433">
    <property type="term" value="P:triglyceride catabolic process"/>
    <property type="evidence" value="ECO:0007669"/>
    <property type="project" value="TreeGrafter"/>
</dbReference>
<feature type="active site" evidence="1">
    <location>
        <position position="281"/>
    </location>
</feature>
<proteinExistence type="predicted"/>
<dbReference type="RefSeq" id="WP_091505065.1">
    <property type="nucleotide sequence ID" value="NZ_FORP01000003.1"/>
</dbReference>
<dbReference type="Pfam" id="PF13472">
    <property type="entry name" value="Lipase_GDSL_2"/>
    <property type="match status" value="1"/>
</dbReference>
<feature type="disulfide bond" evidence="2">
    <location>
        <begin position="147"/>
        <end position="157"/>
    </location>
</feature>
<dbReference type="EMBL" id="FORP01000003">
    <property type="protein sequence ID" value="SFJ15416.1"/>
    <property type="molecule type" value="Genomic_DNA"/>
</dbReference>
<dbReference type="Proteomes" id="UP000199025">
    <property type="component" value="Unassembled WGS sequence"/>
</dbReference>
<keyword evidence="6" id="KW-1185">Reference proteome</keyword>
<organism evidence="5 6">
    <name type="scientific">Amycolatopsis sacchari</name>
    <dbReference type="NCBI Taxonomy" id="115433"/>
    <lineage>
        <taxon>Bacteria</taxon>
        <taxon>Bacillati</taxon>
        <taxon>Actinomycetota</taxon>
        <taxon>Actinomycetes</taxon>
        <taxon>Pseudonocardiales</taxon>
        <taxon>Pseudonocardiaceae</taxon>
        <taxon>Amycolatopsis</taxon>
    </lineage>
</organism>
<gene>
    <name evidence="5" type="ORF">SAMN05421835_103241</name>
</gene>
<keyword evidence="5" id="KW-0378">Hydrolase</keyword>
<reference evidence="5 6" key="1">
    <citation type="submission" date="2016-10" db="EMBL/GenBank/DDBJ databases">
        <authorList>
            <person name="de Groot N.N."/>
        </authorList>
    </citation>
    <scope>NUCLEOTIDE SEQUENCE [LARGE SCALE GENOMIC DNA]</scope>
    <source>
        <strain evidence="5 6">DSM 44468</strain>
    </source>
</reference>
<dbReference type="GO" id="GO:0004806">
    <property type="term" value="F:triacylglycerol lipase activity"/>
    <property type="evidence" value="ECO:0007669"/>
    <property type="project" value="TreeGrafter"/>
</dbReference>
<accession>A0A1I3P2Y6</accession>
<keyword evidence="3" id="KW-0732">Signal</keyword>
<dbReference type="SUPFAM" id="SSF52266">
    <property type="entry name" value="SGNH hydrolase"/>
    <property type="match status" value="1"/>
</dbReference>
<feature type="domain" description="SGNH hydrolase-type esterase" evidence="4">
    <location>
        <begin position="50"/>
        <end position="289"/>
    </location>
</feature>
<keyword evidence="2" id="KW-1015">Disulfide bond</keyword>